<dbReference type="Gene3D" id="3.30.465.10">
    <property type="match status" value="1"/>
</dbReference>
<comment type="cofactor">
    <cofactor evidence="1">
        <name>FAD</name>
        <dbReference type="ChEBI" id="CHEBI:57692"/>
    </cofactor>
</comment>
<dbReference type="PROSITE" id="PS00862">
    <property type="entry name" value="OX2_COVAL_FAD"/>
    <property type="match status" value="1"/>
</dbReference>
<evidence type="ECO:0000313" key="7">
    <source>
        <dbReference type="EMBL" id="WEK17801.1"/>
    </source>
</evidence>
<dbReference type="InterPro" id="IPR012951">
    <property type="entry name" value="BBE"/>
</dbReference>
<organism evidence="7 8">
    <name type="scientific">Candidatus Pedobacter colombiensis</name>
    <dbReference type="NCBI Taxonomy" id="3121371"/>
    <lineage>
        <taxon>Bacteria</taxon>
        <taxon>Pseudomonadati</taxon>
        <taxon>Bacteroidota</taxon>
        <taxon>Sphingobacteriia</taxon>
        <taxon>Sphingobacteriales</taxon>
        <taxon>Sphingobacteriaceae</taxon>
        <taxon>Pedobacter</taxon>
    </lineage>
</organism>
<dbReference type="PANTHER" id="PTHR42973">
    <property type="entry name" value="BINDING OXIDOREDUCTASE, PUTATIVE (AFU_ORTHOLOGUE AFUA_1G17690)-RELATED"/>
    <property type="match status" value="1"/>
</dbReference>
<evidence type="ECO:0000256" key="1">
    <source>
        <dbReference type="ARBA" id="ARBA00001974"/>
    </source>
</evidence>
<dbReference type="PANTHER" id="PTHR42973:SF39">
    <property type="entry name" value="FAD-BINDING PCMH-TYPE DOMAIN-CONTAINING PROTEIN"/>
    <property type="match status" value="1"/>
</dbReference>
<evidence type="ECO:0000256" key="5">
    <source>
        <dbReference type="ARBA" id="ARBA00023002"/>
    </source>
</evidence>
<dbReference type="InterPro" id="IPR006094">
    <property type="entry name" value="Oxid_FAD_bind_N"/>
</dbReference>
<name>A0AAJ5W5T6_9SPHI</name>
<dbReference type="InterPro" id="IPR016167">
    <property type="entry name" value="FAD-bd_PCMH_sub1"/>
</dbReference>
<keyword evidence="3" id="KW-0285">Flavoprotein</keyword>
<dbReference type="GO" id="GO:0071949">
    <property type="term" value="F:FAD binding"/>
    <property type="evidence" value="ECO:0007669"/>
    <property type="project" value="InterPro"/>
</dbReference>
<dbReference type="InterPro" id="IPR016166">
    <property type="entry name" value="FAD-bd_PCMH"/>
</dbReference>
<accession>A0AAJ5W5T6</accession>
<protein>
    <submittedName>
        <fullName evidence="7">FAD-binding oxidoreductase</fullName>
    </submittedName>
</protein>
<dbReference type="Pfam" id="PF01565">
    <property type="entry name" value="FAD_binding_4"/>
    <property type="match status" value="1"/>
</dbReference>
<sequence>MATIKEFRESLRGGLIEPLDKEYDDARKVYNAMISKHPRMIARCMDVADVIRSVNFARENNILLSIRSGGHNAGGLGICEDGLVIDLSRMNYTRIDPQAKTVVVGGGCTWGDIDHATHVFGMATPSGIISTTGVGGLTTGGGIGYFTRKYGLSIDNLLSVDMVLADGSFVVANADQNQDLFWAVRGGGGNFGVVTAFTFKLHPISMVYGGPILYELSEAEEVMKWYRELIKDAPDDLNGFFAFLTVPPAAPFPEHLHLKKMCGIVWAFTGPMENAEKTFKPIRSFKTPALDFVGPLPQPVLQSMFDGLYPPGLQWYWRADFVKELSDEAITAHIRFANELPTMHSTMHLYPINGAASRISKTDTPWSYRDATWAMVIVGVDPDPVNKEKITTWTKQYWEALHPYSAGGAYVNFMMDEGEERVKATYGENYERLAAIKRKYDPNNLFRVNQNIKPHAPLTS</sequence>
<dbReference type="InterPro" id="IPR016169">
    <property type="entry name" value="FAD-bd_PCMH_sub2"/>
</dbReference>
<dbReference type="InterPro" id="IPR050416">
    <property type="entry name" value="FAD-linked_Oxidoreductase"/>
</dbReference>
<dbReference type="InterPro" id="IPR006093">
    <property type="entry name" value="Oxy_OxRdtase_FAD_BS"/>
</dbReference>
<dbReference type="Proteomes" id="UP001214530">
    <property type="component" value="Chromosome"/>
</dbReference>
<evidence type="ECO:0000256" key="2">
    <source>
        <dbReference type="ARBA" id="ARBA00005466"/>
    </source>
</evidence>
<reference evidence="7" key="1">
    <citation type="submission" date="2023-03" db="EMBL/GenBank/DDBJ databases">
        <title>Andean soil-derived lignocellulolytic bacterial consortium as a source of novel taxa and putative plastic-active enzymes.</title>
        <authorList>
            <person name="Diaz-Garcia L."/>
            <person name="Chuvochina M."/>
            <person name="Feuerriegel G."/>
            <person name="Bunk B."/>
            <person name="Sproer C."/>
            <person name="Streit W.R."/>
            <person name="Rodriguez L.M."/>
            <person name="Overmann J."/>
            <person name="Jimenez D.J."/>
        </authorList>
    </citation>
    <scope>NUCLEOTIDE SEQUENCE</scope>
    <source>
        <strain evidence="7">MAG 3858</strain>
    </source>
</reference>
<gene>
    <name evidence="7" type="ORF">P0Y49_13435</name>
</gene>
<evidence type="ECO:0000259" key="6">
    <source>
        <dbReference type="PROSITE" id="PS51387"/>
    </source>
</evidence>
<proteinExistence type="inferred from homology"/>
<evidence type="ECO:0000256" key="4">
    <source>
        <dbReference type="ARBA" id="ARBA00022827"/>
    </source>
</evidence>
<dbReference type="InterPro" id="IPR036318">
    <property type="entry name" value="FAD-bd_PCMH-like_sf"/>
</dbReference>
<dbReference type="Gene3D" id="3.40.462.20">
    <property type="match status" value="1"/>
</dbReference>
<dbReference type="SUPFAM" id="SSF56176">
    <property type="entry name" value="FAD-binding/transporter-associated domain-like"/>
    <property type="match status" value="1"/>
</dbReference>
<dbReference type="Gene3D" id="3.30.43.10">
    <property type="entry name" value="Uridine Diphospho-n-acetylenolpyruvylglucosamine Reductase, domain 2"/>
    <property type="match status" value="1"/>
</dbReference>
<feature type="domain" description="FAD-binding PCMH-type" evidence="6">
    <location>
        <begin position="33"/>
        <end position="204"/>
    </location>
</feature>
<evidence type="ECO:0000313" key="8">
    <source>
        <dbReference type="Proteomes" id="UP001214530"/>
    </source>
</evidence>
<keyword evidence="5" id="KW-0560">Oxidoreductase</keyword>
<keyword evidence="4" id="KW-0274">FAD</keyword>
<evidence type="ECO:0000256" key="3">
    <source>
        <dbReference type="ARBA" id="ARBA00022630"/>
    </source>
</evidence>
<comment type="similarity">
    <text evidence="2">Belongs to the oxygen-dependent FAD-linked oxidoreductase family.</text>
</comment>
<dbReference type="GO" id="GO:0016491">
    <property type="term" value="F:oxidoreductase activity"/>
    <property type="evidence" value="ECO:0007669"/>
    <property type="project" value="UniProtKB-KW"/>
</dbReference>
<dbReference type="EMBL" id="CP119313">
    <property type="protein sequence ID" value="WEK17801.1"/>
    <property type="molecule type" value="Genomic_DNA"/>
</dbReference>
<dbReference type="PROSITE" id="PS51387">
    <property type="entry name" value="FAD_PCMH"/>
    <property type="match status" value="1"/>
</dbReference>
<dbReference type="AlphaFoldDB" id="A0AAJ5W5T6"/>
<dbReference type="Pfam" id="PF08031">
    <property type="entry name" value="BBE"/>
    <property type="match status" value="1"/>
</dbReference>